<evidence type="ECO:0000256" key="3">
    <source>
        <dbReference type="SAM" id="MobiDB-lite"/>
    </source>
</evidence>
<reference evidence="5 6" key="1">
    <citation type="submission" date="2018-10" db="EMBL/GenBank/DDBJ databases">
        <title>Draft genome sequence of Bacillus salarius IM0101, isolated from a hypersaline soil in Inner Mongolia, China.</title>
        <authorList>
            <person name="Yamprayoonswat W."/>
            <person name="Boonvisut S."/>
            <person name="Jumpathong W."/>
            <person name="Sittihan S."/>
            <person name="Ruangsuj P."/>
            <person name="Wanthongcharoen S."/>
            <person name="Thongpramul N."/>
            <person name="Pimmason S."/>
            <person name="Yu B."/>
            <person name="Yasawong M."/>
        </authorList>
    </citation>
    <scope>NUCLEOTIDE SEQUENCE [LARGE SCALE GENOMIC DNA]</scope>
    <source>
        <strain evidence="5 6">IM0101</strain>
    </source>
</reference>
<name>A0A3R9QTL3_9BACI</name>
<evidence type="ECO:0000256" key="1">
    <source>
        <dbReference type="ARBA" id="ARBA00004196"/>
    </source>
</evidence>
<dbReference type="PANTHER" id="PTHR30036">
    <property type="entry name" value="D-XYLOSE-BINDING PERIPLASMIC PROTEIN"/>
    <property type="match status" value="1"/>
</dbReference>
<evidence type="ECO:0000313" key="6">
    <source>
        <dbReference type="Proteomes" id="UP000275076"/>
    </source>
</evidence>
<protein>
    <submittedName>
        <fullName evidence="5">Sugar ABC transporter substrate-binding protein</fullName>
    </submittedName>
</protein>
<comment type="caution">
    <text evidence="5">The sequence shown here is derived from an EMBL/GenBank/DDBJ whole genome shotgun (WGS) entry which is preliminary data.</text>
</comment>
<dbReference type="OrthoDB" id="9769193at2"/>
<dbReference type="RefSeq" id="WP_125556213.1">
    <property type="nucleotide sequence ID" value="NZ_RBVX01000010.1"/>
</dbReference>
<evidence type="ECO:0000259" key="4">
    <source>
        <dbReference type="Pfam" id="PF13407"/>
    </source>
</evidence>
<dbReference type="InterPro" id="IPR025997">
    <property type="entry name" value="SBP_2_dom"/>
</dbReference>
<organism evidence="5 6">
    <name type="scientific">Salibacterium salarium</name>
    <dbReference type="NCBI Taxonomy" id="284579"/>
    <lineage>
        <taxon>Bacteria</taxon>
        <taxon>Bacillati</taxon>
        <taxon>Bacillota</taxon>
        <taxon>Bacilli</taxon>
        <taxon>Bacillales</taxon>
        <taxon>Bacillaceae</taxon>
    </lineage>
</organism>
<keyword evidence="2" id="KW-0732">Signal</keyword>
<dbReference type="GO" id="GO:0030246">
    <property type="term" value="F:carbohydrate binding"/>
    <property type="evidence" value="ECO:0007669"/>
    <property type="project" value="TreeGrafter"/>
</dbReference>
<dbReference type="EMBL" id="RBVX01000010">
    <property type="protein sequence ID" value="RSL33150.1"/>
    <property type="molecule type" value="Genomic_DNA"/>
</dbReference>
<comment type="subcellular location">
    <subcellularLocation>
        <location evidence="1">Cell envelope</location>
    </subcellularLocation>
</comment>
<evidence type="ECO:0000313" key="5">
    <source>
        <dbReference type="EMBL" id="RSL33150.1"/>
    </source>
</evidence>
<dbReference type="Gene3D" id="3.40.50.2300">
    <property type="match status" value="2"/>
</dbReference>
<accession>A0A3R9QTL3</accession>
<proteinExistence type="predicted"/>
<feature type="domain" description="Periplasmic binding protein" evidence="4">
    <location>
        <begin position="17"/>
        <end position="293"/>
    </location>
</feature>
<keyword evidence="6" id="KW-1185">Reference proteome</keyword>
<dbReference type="NCBIfam" id="NF040907">
    <property type="entry name" value="ChvE"/>
    <property type="match status" value="1"/>
</dbReference>
<feature type="region of interest" description="Disordered" evidence="3">
    <location>
        <begin position="1"/>
        <end position="25"/>
    </location>
</feature>
<dbReference type="Pfam" id="PF13407">
    <property type="entry name" value="Peripla_BP_4"/>
    <property type="match status" value="1"/>
</dbReference>
<dbReference type="SUPFAM" id="SSF53822">
    <property type="entry name" value="Periplasmic binding protein-like I"/>
    <property type="match status" value="1"/>
</dbReference>
<dbReference type="GO" id="GO:0030288">
    <property type="term" value="C:outer membrane-bounded periplasmic space"/>
    <property type="evidence" value="ECO:0007669"/>
    <property type="project" value="TreeGrafter"/>
</dbReference>
<gene>
    <name evidence="5" type="ORF">D7Z54_12185</name>
</gene>
<dbReference type="InterPro" id="IPR050555">
    <property type="entry name" value="Bact_Solute-Bind_Prot2"/>
</dbReference>
<dbReference type="InterPro" id="IPR049784">
    <property type="entry name" value="ChvE-like"/>
</dbReference>
<dbReference type="PANTHER" id="PTHR30036:SF1">
    <property type="entry name" value="D-XYLOSE-BINDING PERIPLASMIC PROTEIN"/>
    <property type="match status" value="1"/>
</dbReference>
<feature type="compositionally biased region" description="Polar residues" evidence="3">
    <location>
        <begin position="7"/>
        <end position="25"/>
    </location>
</feature>
<dbReference type="AlphaFoldDB" id="A0A3R9QTL3"/>
<dbReference type="CDD" id="cd19994">
    <property type="entry name" value="PBP1_ChvE"/>
    <property type="match status" value="1"/>
</dbReference>
<dbReference type="Proteomes" id="UP000275076">
    <property type="component" value="Unassembled WGS sequence"/>
</dbReference>
<dbReference type="InterPro" id="IPR028082">
    <property type="entry name" value="Peripla_BP_I"/>
</dbReference>
<evidence type="ECO:0000256" key="2">
    <source>
        <dbReference type="ARBA" id="ARBA00022729"/>
    </source>
</evidence>
<sequence length="343" mass="37680">MTACGSEGTSGSDTETIGISMPTQSSERWVNDGENMVSELEELGYETDLQYGEDVVEDQASQIENMITEGVDALVIAPIDGEALTNVLDMAENSDIPVIAYDRLLMNHEHVSYYATFDNFEVGVIQGEYIVENLGLEDGEGPYNIELFAGSPDDNNAYFFWDGAMSVLEPYMESGDLVVRSEQVDFEQAATPQWSGSDAQERMDNILSSHYSSEELDAVYSPFDGISLGVISSLKSVGYGTEDQPLPLITGQDADTSSVQSIIDGEQTQTIFKDTRELADKAVDMVDAVINDEEAEVNDTETYDNGEKVVPASLLEPVSVDQSNYEEVLIESGYYSKEDFEME</sequence>